<protein>
    <submittedName>
        <fullName evidence="3">T9SS type A sorting domain-containing protein</fullName>
    </submittedName>
</protein>
<dbReference type="Gene3D" id="2.60.40.10">
    <property type="entry name" value="Immunoglobulins"/>
    <property type="match status" value="2"/>
</dbReference>
<organism evidence="3 4">
    <name type="scientific">Phaeodactylibacter luteus</name>
    <dbReference type="NCBI Taxonomy" id="1564516"/>
    <lineage>
        <taxon>Bacteria</taxon>
        <taxon>Pseudomonadati</taxon>
        <taxon>Bacteroidota</taxon>
        <taxon>Saprospiria</taxon>
        <taxon>Saprospirales</taxon>
        <taxon>Haliscomenobacteraceae</taxon>
        <taxon>Phaeodactylibacter</taxon>
    </lineage>
</organism>
<reference evidence="3 4" key="1">
    <citation type="submission" date="2019-08" db="EMBL/GenBank/DDBJ databases">
        <title>Genome of Phaeodactylibacter luteus.</title>
        <authorList>
            <person name="Bowman J.P."/>
        </authorList>
    </citation>
    <scope>NUCLEOTIDE SEQUENCE [LARGE SCALE GENOMIC DNA]</scope>
    <source>
        <strain evidence="3 4">KCTC 42180</strain>
    </source>
</reference>
<dbReference type="Proteomes" id="UP000321580">
    <property type="component" value="Unassembled WGS sequence"/>
</dbReference>
<keyword evidence="1" id="KW-0677">Repeat</keyword>
<feature type="domain" description="HYR" evidence="2">
    <location>
        <begin position="332"/>
        <end position="415"/>
    </location>
</feature>
<comment type="caution">
    <text evidence="3">The sequence shown here is derived from an EMBL/GenBank/DDBJ whole genome shotgun (WGS) entry which is preliminary data.</text>
</comment>
<dbReference type="Gene3D" id="1.10.1330.10">
    <property type="entry name" value="Dockerin domain"/>
    <property type="match status" value="1"/>
</dbReference>
<evidence type="ECO:0000313" key="4">
    <source>
        <dbReference type="Proteomes" id="UP000321580"/>
    </source>
</evidence>
<gene>
    <name evidence="3" type="ORF">FRY97_14215</name>
</gene>
<dbReference type="CDD" id="cd14252">
    <property type="entry name" value="Dockerin_like"/>
    <property type="match status" value="1"/>
</dbReference>
<evidence type="ECO:0000259" key="2">
    <source>
        <dbReference type="PROSITE" id="PS50825"/>
    </source>
</evidence>
<dbReference type="InterPro" id="IPR026444">
    <property type="entry name" value="Secre_tail"/>
</dbReference>
<sequence>MHTQSDIRTTTGRWGLLLSTIWALLALGHAELFGQCAQPTLYPATYNCDGSVTVRWSPSADAISYTLDLEDMSNPAVDAVNITDTMVTIAPGSLLPGTDYPFALTANCGNSLVSSVRDTVMGSLIQDLPPVLTVSNIMGTSCPDSFDGQFDVTVTDAGCGASYIVAVDGQAQTVAGGATATFSSLGVGAYNISLALSTAGACQYRSDCVEAVAASAEIVSTDATPPTIDVFTNLAVAPPAMQSITPPEGECGYQFVWLVFTDDNCAPPALEVNVATFSENASVFPGGNANLTFTGSNYVLEGHAAVGTNVIDLIATDADGNRTDITYTIEVVDNRPPVIQGPVDMLVETPSCDNDVPVNWTVFAIDNCDADPQLTQTQGPASGSYLTPGTYTVAYEAADDYGNTATYEFDLTVAQGDSPAPVVDISGNTSFNIPSCDSEAFALFAGTIIDCNISPTANVAQDISISGAPLSVGYVNVQSGFAYFECSGVLTPGVYGLTIDYKGVTVQNALIEVTQEADQAPVVQLPGNLTYTLPVCQSELHVNANILVSDDCDQPVDPDRLTVAFNGQEIQPNGTGSGAGFFSYTLLLTPALVGNAELSATYTDAAGQATTVSADLAINAVRDEEAPAISFPNLDIVRHLNACADPVQEICFQAYAQDNCDGSVPVLLQVQHENGSLYPVTNTVGNTYCTTLPVGSFDVLARASDNQGNLSVGEFGIQITQDTMTTVNLACNDQINVVLDGNCNRAITPDMLLEGTFGCLTAADFLITINDELPENGRLVDGHGLFEYHIALVPGTNAGPGFLPCWGNIRATDNRAPEVEAPANTSTGLVGGSGAVMTGLFGAESAAFNPSLHACLSADFPGNAVRPYEVYPFEVTADGYYTFLLEPGLATGGVGMALVQGETLNMNLLCASVMAQAGPADTTVLASGARATQLTLPLESGKAYHLLVIGEQAGASGHFSSHVLSHGGGQISTTGNGAEAQAWAPEAVAFEVPLFCTDLDALIDNPESLDLTGAPLIIDNCEEVSIAFEDQVAEGNDCSNTTITRTFEITDMAGNQATAVQAITLSPSDDLGLVNRPPNNIEISCDEVVETLPNGYPTPLVTGYPFINTVSGIVTLQQAQCNLAATYQDGPRIDVCSGTYKFTRTWQVFDWCTPGAQVAFQQWVKVGDFSPPAISAPEIDYNNDGQADTPVFSASPFSCAATFSAPLPVVGETCSDFTVFTEVMVAQSDSLFDLNGQFTGINTDTVVVKTIPANASSRIVSSLPLGHYFFRYRVDDDCGNSATALFPFEVVDDVAPVAVCDQGLVVSIGGNNFGRLFAADVDNGSSDNCGIENIAIRRDNFNSETGECGSQWSNFGPYVDFHCCDVGEPVMVEIRVVDEAGHANTCMVQIVAEEKIKPTCVAPENKAIDCTSLPFGFDPENQAQLQALFGLPSAQDNCGAKASELQPTANIACDTGFIIRRFEAVDNYGNISENTCQQTVTINAVHNYEIRFPADSEAVCGVAQADTVTTNNIGCDVLAVSFEDEIFEPANGECYRIYRTWRVINWCQYDGISEPFLVSRDTDCDTQMGEEPVYVLHRPDGFTYIDRDTDETEGNNNPLASENLCQGFDDYWQRADYNGGFYQYTQVIAVNDEGAPTISAQPASPFCSLDNESCEGQVNVAFSVSDDCIAAGSSVVEVRVFYDAFNDGLIDTELTMTGAIAGTYPDFTITGAFPVGAHRFEVRASDGCGNTAVENIPFEVEDCVVPSVPCLNGLVVELSPFDSNGDGVPDAGMGQIFAQTFVVGMVDDCSGPVSFSINRLGEQPSPNHASLLFNCQDTGLVEVEIHAYDLAGNSNNCETFLFVQDNLGLCDDGFGAPTAAAAGAITTEAGAHVEEVEVNLSGQNGGWLVTGADGSFAFEGLVPGQDYTLTPQRDGDDLNGVSTFDLLLIHKHILGVQPFSTPYQRIAADVNNSGGITTLDLITLRKLILGNDLELSNNSSWRFVEADYVFPNPADPWQEVFPEVYNINDIPASGIGGANFVAIKIGDVSGDVQANNLLGLEQRSTAGLFALEVQDQLLERGAVYTLPVYATDLATVSGFQGTLSFVRAKAELLDIQPGRLSLDHLGTAFLGQGMLTMSWNEENTSWAASSEEGVLFELTFRAREDIWTSELLRVSSRVTLAEAYAKAGGLLDLDLRFSGQTAPQSAGRFELHQNQPNPFRDETQINFELPEPGPVQLIISDVAGRVVKVLEQDGQQGMNTLTLSYMGLPAGVLQYSLRSGSHFATRRMMILAD</sequence>
<keyword evidence="4" id="KW-1185">Reference proteome</keyword>
<dbReference type="EMBL" id="VOOR01000030">
    <property type="protein sequence ID" value="TXB62433.1"/>
    <property type="molecule type" value="Genomic_DNA"/>
</dbReference>
<dbReference type="InterPro" id="IPR013783">
    <property type="entry name" value="Ig-like_fold"/>
</dbReference>
<dbReference type="RefSeq" id="WP_147168219.1">
    <property type="nucleotide sequence ID" value="NZ_VOOR01000030.1"/>
</dbReference>
<dbReference type="InterPro" id="IPR003410">
    <property type="entry name" value="HYR_dom"/>
</dbReference>
<dbReference type="OrthoDB" id="2582440at2"/>
<dbReference type="NCBIfam" id="TIGR04183">
    <property type="entry name" value="Por_Secre_tail"/>
    <property type="match status" value="1"/>
</dbReference>
<dbReference type="PROSITE" id="PS50825">
    <property type="entry name" value="HYR"/>
    <property type="match status" value="1"/>
</dbReference>
<evidence type="ECO:0000256" key="1">
    <source>
        <dbReference type="ARBA" id="ARBA00022737"/>
    </source>
</evidence>
<dbReference type="Gene3D" id="2.60.40.680">
    <property type="match status" value="1"/>
</dbReference>
<dbReference type="SUPFAM" id="SSF63446">
    <property type="entry name" value="Type I dockerin domain"/>
    <property type="match status" value="1"/>
</dbReference>
<dbReference type="GO" id="GO:0000272">
    <property type="term" value="P:polysaccharide catabolic process"/>
    <property type="evidence" value="ECO:0007669"/>
    <property type="project" value="InterPro"/>
</dbReference>
<accession>A0A5C6RJT6</accession>
<dbReference type="InterPro" id="IPR036439">
    <property type="entry name" value="Dockerin_dom_sf"/>
</dbReference>
<proteinExistence type="predicted"/>
<evidence type="ECO:0000313" key="3">
    <source>
        <dbReference type="EMBL" id="TXB62433.1"/>
    </source>
</evidence>
<name>A0A5C6RJT6_9BACT</name>